<keyword evidence="7" id="KW-0448">Lipopolysaccharide biosynthesis</keyword>
<dbReference type="GO" id="GO:0005886">
    <property type="term" value="C:plasma membrane"/>
    <property type="evidence" value="ECO:0007669"/>
    <property type="project" value="UniProtKB-SubCell"/>
</dbReference>
<dbReference type="AlphaFoldDB" id="A0A0E1WBJ1"/>
<dbReference type="EC" id="2.4.99.23" evidence="10"/>
<dbReference type="CDD" id="cd03789">
    <property type="entry name" value="GT9_LPS_heptosyltransferase"/>
    <property type="match status" value="1"/>
</dbReference>
<keyword evidence="5 14" id="KW-0328">Glycosyltransferase</keyword>
<keyword evidence="6 14" id="KW-0808">Transferase</keyword>
<evidence type="ECO:0000256" key="3">
    <source>
        <dbReference type="ARBA" id="ARBA00022475"/>
    </source>
</evidence>
<dbReference type="InterPro" id="IPR002201">
    <property type="entry name" value="Glyco_trans_9"/>
</dbReference>
<evidence type="ECO:0000256" key="5">
    <source>
        <dbReference type="ARBA" id="ARBA00022676"/>
    </source>
</evidence>
<dbReference type="GO" id="GO:0008713">
    <property type="term" value="F:ADP-heptose-lipopolysaccharide heptosyltransferase activity"/>
    <property type="evidence" value="ECO:0007669"/>
    <property type="project" value="TreeGrafter"/>
</dbReference>
<keyword evidence="8" id="KW-0472">Membrane</keyword>
<evidence type="ECO:0000256" key="13">
    <source>
        <dbReference type="ARBA" id="ARBA00049201"/>
    </source>
</evidence>
<evidence type="ECO:0000256" key="2">
    <source>
        <dbReference type="ARBA" id="ARBA00004713"/>
    </source>
</evidence>
<dbReference type="GeneID" id="93061167"/>
<dbReference type="Gene3D" id="3.40.50.2000">
    <property type="entry name" value="Glycogen Phosphorylase B"/>
    <property type="match status" value="2"/>
</dbReference>
<sequence length="340" mass="37159">MKRILIVKVTSLGDVVQTLPVVADLHRAFPGVQVDWAVDESCADVVRWNTGVSRVLCAPLRRFKKARSPADLKAIAASISELRAHRYDAVIDLHGVYKSAIISFLARARRRYGYRNQDLGELGAMFAYNGRFGPRPACDAWHGMRVSAGQALGYEPQGRADYLLDVPPESREPHTAPLVALAEPGGPYALFFHATSNDDKRWPTDRWSAVAREMRARGLRVLLPWGSEREREEAQRIAARAPGAVVLPRLTLADVARKIDRAALVIGVDTGFVHMAHALEKPTVMIFCATSRQHLGVSGAPHSLSIGDEGATPGVDDVLGAIEHVYPTGAVEQPRRVAAM</sequence>
<reference evidence="14" key="1">
    <citation type="submission" date="2009-05" db="EMBL/GenBank/DDBJ databases">
        <authorList>
            <person name="Harkins D.M."/>
            <person name="DeShazer D."/>
            <person name="Woods D.E."/>
            <person name="Brinkac L.M."/>
            <person name="Brown K.A."/>
            <person name="Hung G.C."/>
            <person name="Tuanyok A."/>
            <person name="Zhang B."/>
            <person name="Nierman W.C."/>
        </authorList>
    </citation>
    <scope>NUCLEOTIDE SEQUENCE [LARGE SCALE GENOMIC DNA]</scope>
    <source>
        <strain evidence="14">1710a</strain>
    </source>
</reference>
<dbReference type="GO" id="GO:0005829">
    <property type="term" value="C:cytosol"/>
    <property type="evidence" value="ECO:0007669"/>
    <property type="project" value="TreeGrafter"/>
</dbReference>
<dbReference type="NCBIfam" id="TIGR02193">
    <property type="entry name" value="heptsyl_trn_I"/>
    <property type="match status" value="1"/>
</dbReference>
<dbReference type="InterPro" id="IPR011908">
    <property type="entry name" value="LipoPS_heptosylTferase-I"/>
</dbReference>
<comment type="catalytic activity">
    <reaction evidence="13">
        <text>an alpha-Kdo-(2-&gt;4)-alpha-Kdo-(2-&gt;6)-lipid A + ADP-L-glycero-beta-D-manno-heptose = an L-alpha-D-Hep-(1-&gt;5)-[alpha-Kdo-(2-&gt;4)]-alpha-Kdo-(2-&gt;6)-lipid A + ADP + H(+)</text>
        <dbReference type="Rhea" id="RHEA:74067"/>
        <dbReference type="ChEBI" id="CHEBI:15378"/>
        <dbReference type="ChEBI" id="CHEBI:61506"/>
        <dbReference type="ChEBI" id="CHEBI:176431"/>
        <dbReference type="ChEBI" id="CHEBI:193068"/>
        <dbReference type="ChEBI" id="CHEBI:456216"/>
        <dbReference type="EC" id="2.4.99.23"/>
    </reaction>
</comment>
<evidence type="ECO:0000256" key="12">
    <source>
        <dbReference type="ARBA" id="ARBA00044330"/>
    </source>
</evidence>
<evidence type="ECO:0000256" key="11">
    <source>
        <dbReference type="ARBA" id="ARBA00044190"/>
    </source>
</evidence>
<dbReference type="EMBL" id="CM000832">
    <property type="protein sequence ID" value="EET09779.1"/>
    <property type="molecule type" value="Genomic_DNA"/>
</dbReference>
<comment type="pathway">
    <text evidence="2">Bacterial outer membrane biogenesis; LPS core biosynthesis.</text>
</comment>
<evidence type="ECO:0000256" key="9">
    <source>
        <dbReference type="ARBA" id="ARBA00043995"/>
    </source>
</evidence>
<keyword evidence="4" id="KW-0997">Cell inner membrane</keyword>
<dbReference type="PANTHER" id="PTHR30160">
    <property type="entry name" value="TETRAACYLDISACCHARIDE 4'-KINASE-RELATED"/>
    <property type="match status" value="1"/>
</dbReference>
<comment type="similarity">
    <text evidence="9">Belongs to the glycosyltransferase 9 family.</text>
</comment>
<dbReference type="Pfam" id="PF01075">
    <property type="entry name" value="Glyco_transf_9"/>
    <property type="match status" value="1"/>
</dbReference>
<evidence type="ECO:0000256" key="10">
    <source>
        <dbReference type="ARBA" id="ARBA00044041"/>
    </source>
</evidence>
<evidence type="ECO:0000256" key="7">
    <source>
        <dbReference type="ARBA" id="ARBA00022985"/>
    </source>
</evidence>
<dbReference type="Proteomes" id="UP000001812">
    <property type="component" value="Chromosome I"/>
</dbReference>
<comment type="subcellular location">
    <subcellularLocation>
        <location evidence="1">Cell inner membrane</location>
        <topology evidence="1">Peripheral membrane protein</topology>
        <orientation evidence="1">Cytoplasmic side</orientation>
    </subcellularLocation>
</comment>
<gene>
    <name evidence="14" type="primary">rfaC_1</name>
    <name evidence="14" type="ORF">BURPS1710A_3520</name>
</gene>
<proteinExistence type="inferred from homology"/>
<evidence type="ECO:0000256" key="6">
    <source>
        <dbReference type="ARBA" id="ARBA00022679"/>
    </source>
</evidence>
<evidence type="ECO:0000256" key="8">
    <source>
        <dbReference type="ARBA" id="ARBA00023136"/>
    </source>
</evidence>
<keyword evidence="3" id="KW-1003">Cell membrane</keyword>
<dbReference type="PANTHER" id="PTHR30160:SF19">
    <property type="entry name" value="LIPOPOLYSACCHARIDE HEPTOSYLTRANSFERASE 1"/>
    <property type="match status" value="1"/>
</dbReference>
<dbReference type="SUPFAM" id="SSF53756">
    <property type="entry name" value="UDP-Glycosyltransferase/glycogen phosphorylase"/>
    <property type="match status" value="1"/>
</dbReference>
<dbReference type="HOGENOM" id="CLU_038371_6_0_4"/>
<evidence type="ECO:0000256" key="1">
    <source>
        <dbReference type="ARBA" id="ARBA00004515"/>
    </source>
</evidence>
<name>A0A0E1WBJ1_BURPE</name>
<dbReference type="InterPro" id="IPR051199">
    <property type="entry name" value="LPS_LOS_Heptosyltrfase"/>
</dbReference>
<evidence type="ECO:0000256" key="4">
    <source>
        <dbReference type="ARBA" id="ARBA00022519"/>
    </source>
</evidence>
<protein>
    <recommendedName>
        <fullName evidence="11">Lipopolysaccharide heptosyltransferase 1</fullName>
        <ecNumber evidence="10">2.4.99.23</ecNumber>
    </recommendedName>
    <alternativeName>
        <fullName evidence="12">ADP-heptose:lipopolysaccharide heptosyltransferase I</fullName>
    </alternativeName>
</protein>
<dbReference type="RefSeq" id="WP_004522315.1">
    <property type="nucleotide sequence ID" value="NZ_CM000832.1"/>
</dbReference>
<dbReference type="GO" id="GO:0009244">
    <property type="term" value="P:lipopolysaccharide core region biosynthetic process"/>
    <property type="evidence" value="ECO:0007669"/>
    <property type="project" value="InterPro"/>
</dbReference>
<evidence type="ECO:0000313" key="14">
    <source>
        <dbReference type="EMBL" id="EET09779.1"/>
    </source>
</evidence>
<organism evidence="14">
    <name type="scientific">Burkholderia pseudomallei 1710a</name>
    <dbReference type="NCBI Taxonomy" id="320371"/>
    <lineage>
        <taxon>Bacteria</taxon>
        <taxon>Pseudomonadati</taxon>
        <taxon>Pseudomonadota</taxon>
        <taxon>Betaproteobacteria</taxon>
        <taxon>Burkholderiales</taxon>
        <taxon>Burkholderiaceae</taxon>
        <taxon>Burkholderia</taxon>
        <taxon>pseudomallei group</taxon>
    </lineage>
</organism>
<accession>A0A0E1WBJ1</accession>